<keyword evidence="5 6" id="KW-0472">Membrane</keyword>
<proteinExistence type="predicted"/>
<evidence type="ECO:0000259" key="7">
    <source>
        <dbReference type="Pfam" id="PF00482"/>
    </source>
</evidence>
<evidence type="ECO:0000256" key="5">
    <source>
        <dbReference type="ARBA" id="ARBA00023136"/>
    </source>
</evidence>
<evidence type="ECO:0000256" key="4">
    <source>
        <dbReference type="ARBA" id="ARBA00022989"/>
    </source>
</evidence>
<dbReference type="Pfam" id="PF00482">
    <property type="entry name" value="T2SSF"/>
    <property type="match status" value="1"/>
</dbReference>
<dbReference type="InterPro" id="IPR018076">
    <property type="entry name" value="T2SS_GspF_dom"/>
</dbReference>
<evidence type="ECO:0000256" key="1">
    <source>
        <dbReference type="ARBA" id="ARBA00004651"/>
    </source>
</evidence>
<dbReference type="Proteomes" id="UP000623967">
    <property type="component" value="Unassembled WGS sequence"/>
</dbReference>
<keyword evidence="9" id="KW-1185">Reference proteome</keyword>
<evidence type="ECO:0000313" key="9">
    <source>
        <dbReference type="Proteomes" id="UP000623967"/>
    </source>
</evidence>
<comment type="subcellular location">
    <subcellularLocation>
        <location evidence="1">Cell membrane</location>
        <topology evidence="1">Multi-pass membrane protein</topology>
    </subcellularLocation>
</comment>
<gene>
    <name evidence="8" type="ORF">JK635_07860</name>
</gene>
<feature type="transmembrane region" description="Helical" evidence="6">
    <location>
        <begin position="113"/>
        <end position="130"/>
    </location>
</feature>
<feature type="domain" description="Type II secretion system protein GspF" evidence="7">
    <location>
        <begin position="150"/>
        <end position="277"/>
    </location>
</feature>
<dbReference type="RefSeq" id="WP_202653404.1">
    <property type="nucleotide sequence ID" value="NZ_JAESWB010000134.1"/>
</dbReference>
<dbReference type="PANTHER" id="PTHR35007:SF2">
    <property type="entry name" value="PILUS ASSEMBLE PROTEIN"/>
    <property type="match status" value="1"/>
</dbReference>
<feature type="transmembrane region" description="Helical" evidence="6">
    <location>
        <begin position="87"/>
        <end position="107"/>
    </location>
</feature>
<reference evidence="8 9" key="1">
    <citation type="submission" date="2021-01" db="EMBL/GenBank/DDBJ databases">
        <title>Genome public.</title>
        <authorList>
            <person name="Liu C."/>
            <person name="Sun Q."/>
        </authorList>
    </citation>
    <scope>NUCLEOTIDE SEQUENCE [LARGE SCALE GENOMIC DNA]</scope>
    <source>
        <strain evidence="8 9">YIM B02564</strain>
    </source>
</reference>
<feature type="transmembrane region" description="Helical" evidence="6">
    <location>
        <begin position="261"/>
        <end position="282"/>
    </location>
</feature>
<evidence type="ECO:0000313" key="8">
    <source>
        <dbReference type="EMBL" id="MBL4952125.1"/>
    </source>
</evidence>
<sequence length="284" mass="32443">MFVFLIGMQFITPRLKRKDWEVVVKPELYETSSQEGISFYERNIKHHIQEHQDLYDHILAFFNINEELVSKKIEQAGWKNIKADELIAIRLGLIAAGILFTLLTPFMFEGFTAILLGLSATALAYIYPELKMKEMRNKRRNEIKHNLPDFLELMVALLEVGTPIQDAILQVSESFNDATGEEFRRAAIESKYNGGQWILSLQEMSERVGISEVSDLVSAMALVSEKGTPLAPVLREQVARIRFRHQQDYEEKAAKMGTKMLPIMGFFIFVPMLVLLLGPAFLGM</sequence>
<protein>
    <submittedName>
        <fullName evidence="8">Type II secretion system F family protein</fullName>
    </submittedName>
</protein>
<evidence type="ECO:0000256" key="6">
    <source>
        <dbReference type="SAM" id="Phobius"/>
    </source>
</evidence>
<keyword evidence="2" id="KW-1003">Cell membrane</keyword>
<keyword evidence="3 6" id="KW-0812">Transmembrane</keyword>
<dbReference type="PANTHER" id="PTHR35007">
    <property type="entry name" value="INTEGRAL MEMBRANE PROTEIN-RELATED"/>
    <property type="match status" value="1"/>
</dbReference>
<organism evidence="8 9">
    <name type="scientific">Neobacillus paridis</name>
    <dbReference type="NCBI Taxonomy" id="2803862"/>
    <lineage>
        <taxon>Bacteria</taxon>
        <taxon>Bacillati</taxon>
        <taxon>Bacillota</taxon>
        <taxon>Bacilli</taxon>
        <taxon>Bacillales</taxon>
        <taxon>Bacillaceae</taxon>
        <taxon>Neobacillus</taxon>
    </lineage>
</organism>
<evidence type="ECO:0000256" key="3">
    <source>
        <dbReference type="ARBA" id="ARBA00022692"/>
    </source>
</evidence>
<dbReference type="EMBL" id="JAESWB010000134">
    <property type="protein sequence ID" value="MBL4952125.1"/>
    <property type="molecule type" value="Genomic_DNA"/>
</dbReference>
<keyword evidence="4 6" id="KW-1133">Transmembrane helix</keyword>
<accession>A0ABS1TQG9</accession>
<evidence type="ECO:0000256" key="2">
    <source>
        <dbReference type="ARBA" id="ARBA00022475"/>
    </source>
</evidence>
<name>A0ABS1TQG9_9BACI</name>
<comment type="caution">
    <text evidence="8">The sequence shown here is derived from an EMBL/GenBank/DDBJ whole genome shotgun (WGS) entry which is preliminary data.</text>
</comment>